<comment type="caution">
    <text evidence="8">The sequence shown here is derived from an EMBL/GenBank/DDBJ whole genome shotgun (WGS) entry which is preliminary data.</text>
</comment>
<sequence>MEKLNPFVSLVARILLSIMFVMAGYGKIGGYEGTQGYMEAMGVPGSLLPLVILLELGGGIALIVGFQTRIVAFLLAGFTFLAALLFHLQPDDQMQMIMFMKNVAVTGGLLLLVAHGAGALSIDGKLKASRS</sequence>
<reference evidence="8" key="1">
    <citation type="journal article" date="2014" name="Int. J. Syst. Evol. Microbiol.">
        <title>Complete genome of a new Firmicutes species belonging to the dominant human colonic microbiota ('Ruminococcus bicirculans') reveals two chromosomes and a selective capacity to utilize plant glucans.</title>
        <authorList>
            <consortium name="NISC Comparative Sequencing Program"/>
            <person name="Wegmann U."/>
            <person name="Louis P."/>
            <person name="Goesmann A."/>
            <person name="Henrissat B."/>
            <person name="Duncan S.H."/>
            <person name="Flint H.J."/>
        </authorList>
    </citation>
    <scope>NUCLEOTIDE SEQUENCE</scope>
    <source>
        <strain evidence="8">NBRC 103408</strain>
    </source>
</reference>
<keyword evidence="6 7" id="KW-0472">Membrane</keyword>
<evidence type="ECO:0000256" key="5">
    <source>
        <dbReference type="ARBA" id="ARBA00022989"/>
    </source>
</evidence>
<keyword evidence="3" id="KW-1003">Cell membrane</keyword>
<keyword evidence="5 7" id="KW-1133">Transmembrane helix</keyword>
<evidence type="ECO:0000313" key="9">
    <source>
        <dbReference type="Proteomes" id="UP001161409"/>
    </source>
</evidence>
<protein>
    <submittedName>
        <fullName evidence="8">Membrane protein</fullName>
    </submittedName>
</protein>
<reference evidence="8" key="2">
    <citation type="submission" date="2023-01" db="EMBL/GenBank/DDBJ databases">
        <title>Draft genome sequence of Sneathiella chinensis strain NBRC 103408.</title>
        <authorList>
            <person name="Sun Q."/>
            <person name="Mori K."/>
        </authorList>
    </citation>
    <scope>NUCLEOTIDE SEQUENCE</scope>
    <source>
        <strain evidence="8">NBRC 103408</strain>
    </source>
</reference>
<gene>
    <name evidence="8" type="ORF">GCM10007924_17740</name>
</gene>
<dbReference type="Proteomes" id="UP001161409">
    <property type="component" value="Unassembled WGS sequence"/>
</dbReference>
<accession>A0ABQ5U4A0</accession>
<dbReference type="PANTHER" id="PTHR33452">
    <property type="entry name" value="OXIDOREDUCTASE CATD-RELATED"/>
    <property type="match status" value="1"/>
</dbReference>
<feature type="transmembrane region" description="Helical" evidence="7">
    <location>
        <begin position="7"/>
        <end position="26"/>
    </location>
</feature>
<evidence type="ECO:0000256" key="1">
    <source>
        <dbReference type="ARBA" id="ARBA00004651"/>
    </source>
</evidence>
<dbReference type="InterPro" id="IPR051907">
    <property type="entry name" value="DoxX-like_oxidoreductase"/>
</dbReference>
<evidence type="ECO:0000256" key="7">
    <source>
        <dbReference type="SAM" id="Phobius"/>
    </source>
</evidence>
<evidence type="ECO:0000256" key="4">
    <source>
        <dbReference type="ARBA" id="ARBA00022692"/>
    </source>
</evidence>
<keyword evidence="4 7" id="KW-0812">Transmembrane</keyword>
<comment type="subcellular location">
    <subcellularLocation>
        <location evidence="1">Cell membrane</location>
        <topology evidence="1">Multi-pass membrane protein</topology>
    </subcellularLocation>
</comment>
<evidence type="ECO:0000256" key="2">
    <source>
        <dbReference type="ARBA" id="ARBA00006679"/>
    </source>
</evidence>
<dbReference type="InterPro" id="IPR032808">
    <property type="entry name" value="DoxX"/>
</dbReference>
<dbReference type="EMBL" id="BSNF01000006">
    <property type="protein sequence ID" value="GLQ06553.1"/>
    <property type="molecule type" value="Genomic_DNA"/>
</dbReference>
<evidence type="ECO:0000313" key="8">
    <source>
        <dbReference type="EMBL" id="GLQ06553.1"/>
    </source>
</evidence>
<keyword evidence="9" id="KW-1185">Reference proteome</keyword>
<dbReference type="PANTHER" id="PTHR33452:SF1">
    <property type="entry name" value="INNER MEMBRANE PROTEIN YPHA-RELATED"/>
    <property type="match status" value="1"/>
</dbReference>
<feature type="transmembrane region" description="Helical" evidence="7">
    <location>
        <begin position="71"/>
        <end position="88"/>
    </location>
</feature>
<dbReference type="RefSeq" id="WP_169560702.1">
    <property type="nucleotide sequence ID" value="NZ_BSNF01000006.1"/>
</dbReference>
<name>A0ABQ5U4A0_9PROT</name>
<proteinExistence type="inferred from homology"/>
<comment type="similarity">
    <text evidence="2">Belongs to the DoxX family.</text>
</comment>
<evidence type="ECO:0000256" key="6">
    <source>
        <dbReference type="ARBA" id="ARBA00023136"/>
    </source>
</evidence>
<dbReference type="Pfam" id="PF07681">
    <property type="entry name" value="DoxX"/>
    <property type="match status" value="1"/>
</dbReference>
<organism evidence="8 9">
    <name type="scientific">Sneathiella chinensis</name>
    <dbReference type="NCBI Taxonomy" id="349750"/>
    <lineage>
        <taxon>Bacteria</taxon>
        <taxon>Pseudomonadati</taxon>
        <taxon>Pseudomonadota</taxon>
        <taxon>Alphaproteobacteria</taxon>
        <taxon>Sneathiellales</taxon>
        <taxon>Sneathiellaceae</taxon>
        <taxon>Sneathiella</taxon>
    </lineage>
</organism>
<feature type="transmembrane region" description="Helical" evidence="7">
    <location>
        <begin position="46"/>
        <end position="64"/>
    </location>
</feature>
<feature type="transmembrane region" description="Helical" evidence="7">
    <location>
        <begin position="103"/>
        <end position="122"/>
    </location>
</feature>
<evidence type="ECO:0000256" key="3">
    <source>
        <dbReference type="ARBA" id="ARBA00022475"/>
    </source>
</evidence>